<dbReference type="GO" id="GO:0017061">
    <property type="term" value="F:S-methyl-5-thioadenosine phosphorylase activity"/>
    <property type="evidence" value="ECO:0007669"/>
    <property type="project" value="InterPro"/>
</dbReference>
<accession>M1Z8A6</accession>
<dbReference type="EMBL" id="LT669839">
    <property type="protein sequence ID" value="SHD76810.1"/>
    <property type="molecule type" value="Genomic_DNA"/>
</dbReference>
<keyword evidence="2 3" id="KW-0808">Transferase</keyword>
<dbReference type="RefSeq" id="WP_005584051.1">
    <property type="nucleotide sequence ID" value="NZ_LT669839.1"/>
</dbReference>
<dbReference type="PANTHER" id="PTHR42679">
    <property type="entry name" value="S-METHYL-5'-THIOADENOSINE PHOSPHORYLASE"/>
    <property type="match status" value="1"/>
</dbReference>
<dbReference type="CDD" id="cd09010">
    <property type="entry name" value="MTAP_SsMTAPII_like_MTIP"/>
    <property type="match status" value="1"/>
</dbReference>
<feature type="binding site" evidence="3">
    <location>
        <position position="8"/>
    </location>
    <ligand>
        <name>phosphate</name>
        <dbReference type="ChEBI" id="CHEBI:43474"/>
    </ligand>
</feature>
<feature type="domain" description="Nucleoside phosphorylase" evidence="4">
    <location>
        <begin position="3"/>
        <end position="233"/>
    </location>
</feature>
<evidence type="ECO:0000313" key="6">
    <source>
        <dbReference type="Proteomes" id="UP000245423"/>
    </source>
</evidence>
<feature type="binding site" evidence="3">
    <location>
        <position position="179"/>
    </location>
    <ligand>
        <name>phosphate</name>
        <dbReference type="ChEBI" id="CHEBI:43474"/>
    </ligand>
</feature>
<comment type="function">
    <text evidence="3">Purine nucleoside phosphorylase involved in purine salvage.</text>
</comment>
<comment type="caution">
    <text evidence="3">Lacks conserved residue(s) required for the propagation of feature annotation.</text>
</comment>
<comment type="pathway">
    <text evidence="3">Purine metabolism; purine nucleoside salvage.</text>
</comment>
<keyword evidence="6" id="KW-1185">Reference proteome</keyword>
<proteinExistence type="inferred from homology"/>
<gene>
    <name evidence="5" type="ORF">CUESP1_1442</name>
</gene>
<feature type="binding site" evidence="3">
    <location>
        <begin position="45"/>
        <end position="46"/>
    </location>
    <ligand>
        <name>phosphate</name>
        <dbReference type="ChEBI" id="CHEBI:43474"/>
    </ligand>
</feature>
<dbReference type="Proteomes" id="UP000245423">
    <property type="component" value="Chromosome 1"/>
</dbReference>
<keyword evidence="3" id="KW-0660">Purine salvage</keyword>
<evidence type="ECO:0000259" key="4">
    <source>
        <dbReference type="Pfam" id="PF01048"/>
    </source>
</evidence>
<name>M1Z8A6_9FIRM</name>
<feature type="site" description="Important for substrate specificity" evidence="3">
    <location>
        <position position="213"/>
    </location>
</feature>
<dbReference type="GO" id="GO:0006166">
    <property type="term" value="P:purine ribonucleoside salvage"/>
    <property type="evidence" value="ECO:0007669"/>
    <property type="project" value="UniProtKB-UniRule"/>
</dbReference>
<dbReference type="Pfam" id="PF01048">
    <property type="entry name" value="PNP_UDP_1"/>
    <property type="match status" value="1"/>
</dbReference>
<dbReference type="UniPathway" id="UPA00606"/>
<comment type="catalytic activity">
    <reaction evidence="3">
        <text>a purine D-ribonucleoside + phosphate = a purine nucleobase + alpha-D-ribose 1-phosphate</text>
        <dbReference type="Rhea" id="RHEA:19805"/>
        <dbReference type="ChEBI" id="CHEBI:26386"/>
        <dbReference type="ChEBI" id="CHEBI:43474"/>
        <dbReference type="ChEBI" id="CHEBI:57720"/>
        <dbReference type="ChEBI" id="CHEBI:142355"/>
        <dbReference type="EC" id="2.4.2.1"/>
    </reaction>
</comment>
<dbReference type="AlphaFoldDB" id="M1Z8A6"/>
<evidence type="ECO:0000256" key="1">
    <source>
        <dbReference type="ARBA" id="ARBA00022676"/>
    </source>
</evidence>
<organism evidence="5 6">
    <name type="scientific">[Clostridium] ultunense Esp</name>
    <dbReference type="NCBI Taxonomy" id="1288971"/>
    <lineage>
        <taxon>Bacteria</taxon>
        <taxon>Bacillati</taxon>
        <taxon>Bacillota</taxon>
        <taxon>Tissierellia</taxon>
        <taxon>Tissierellales</taxon>
        <taxon>Tepidimicrobiaceae</taxon>
        <taxon>Schnuerera</taxon>
    </lineage>
</organism>
<dbReference type="InterPro" id="IPR000845">
    <property type="entry name" value="Nucleoside_phosphorylase_d"/>
</dbReference>
<feature type="binding site" evidence="3">
    <location>
        <position position="178"/>
    </location>
    <ligand>
        <name>substrate</name>
    </ligand>
</feature>
<reference evidence="5 6" key="1">
    <citation type="submission" date="2016-11" db="EMBL/GenBank/DDBJ databases">
        <authorList>
            <person name="Manzoor S."/>
        </authorList>
    </citation>
    <scope>NUCLEOTIDE SEQUENCE [LARGE SCALE GENOMIC DNA]</scope>
    <source>
        <strain evidence="5">Clostridium ultunense strain Esp</strain>
    </source>
</reference>
<dbReference type="InterPro" id="IPR010044">
    <property type="entry name" value="MTAP"/>
</dbReference>
<comment type="similarity">
    <text evidence="3">Belongs to the PNP/MTAP phosphorylase family. MTAP subfamily.</text>
</comment>
<comment type="miscellaneous">
    <text evidence="3">Although this enzyme belongs to the family of MTA phosphorylases based on sequence homology, it lacks several conserved amino acids in the substrate binding pocket that confer specificity towards MTA.</text>
</comment>
<dbReference type="NCBIfam" id="NF006599">
    <property type="entry name" value="PRK09136.1"/>
    <property type="match status" value="1"/>
</dbReference>
<evidence type="ECO:0000313" key="5">
    <source>
        <dbReference type="EMBL" id="SHD76810.1"/>
    </source>
</evidence>
<dbReference type="GO" id="GO:0005829">
    <property type="term" value="C:cytosol"/>
    <property type="evidence" value="ECO:0007669"/>
    <property type="project" value="TreeGrafter"/>
</dbReference>
<dbReference type="Gene3D" id="3.40.50.1580">
    <property type="entry name" value="Nucleoside phosphorylase domain"/>
    <property type="match status" value="1"/>
</dbReference>
<dbReference type="HAMAP" id="MF_01963">
    <property type="entry name" value="MTAP"/>
    <property type="match status" value="1"/>
</dbReference>
<evidence type="ECO:0000256" key="3">
    <source>
        <dbReference type="HAMAP-Rule" id="MF_01963"/>
    </source>
</evidence>
<evidence type="ECO:0000256" key="2">
    <source>
        <dbReference type="ARBA" id="ARBA00022679"/>
    </source>
</evidence>
<dbReference type="HOGENOM" id="CLU_054456_0_2_9"/>
<protein>
    <recommendedName>
        <fullName evidence="3">Purine nucleoside phosphorylase</fullName>
        <shortName evidence="3">PNP</shortName>
        <ecNumber evidence="3">2.4.2.1</ecNumber>
    </recommendedName>
</protein>
<dbReference type="InterPro" id="IPR035994">
    <property type="entry name" value="Nucleoside_phosphorylase_sf"/>
</dbReference>
<feature type="site" description="Important for substrate specificity" evidence="3">
    <location>
        <position position="160"/>
    </location>
</feature>
<comment type="subunit">
    <text evidence="3">Homohexamer. Dimer of a homotrimer.</text>
</comment>
<keyword evidence="1 3" id="KW-0328">Glycosyltransferase</keyword>
<dbReference type="SUPFAM" id="SSF53167">
    <property type="entry name" value="Purine and uridine phosphorylases"/>
    <property type="match status" value="1"/>
</dbReference>
<sequence>MKAIIGGTGIYDIGESHNRLVETKYGKVELDIINIGGEEIAFLSRHGKDHTTPPHRINYRANMMALKEIGVQYIYATAAVGSCNEKYFPGDVVIIKDFLDFTKARPVTFFEGGEEKVKHVDMSDPYCKNLREKFYFMAKNQGIETKGEAVYVCTEGPRFETASEINMFKHLGGDVVGMTNVPEVVLAKELGICYATVGIISNWCTGMKGEITLHDIQKELDKSKEKVTKAFIEIFKGELNKNKCTCKNSIIEL</sequence>
<dbReference type="EC" id="2.4.2.1" evidence="3"/>
<dbReference type="GO" id="GO:0019509">
    <property type="term" value="P:L-methionine salvage from methylthioadenosine"/>
    <property type="evidence" value="ECO:0007669"/>
    <property type="project" value="TreeGrafter"/>
</dbReference>
<dbReference type="PANTHER" id="PTHR42679:SF2">
    <property type="entry name" value="S-METHYL-5'-THIOADENOSINE PHOSPHORYLASE"/>
    <property type="match status" value="1"/>
</dbReference>
<dbReference type="OrthoDB" id="1523230at2"/>